<evidence type="ECO:0000256" key="1">
    <source>
        <dbReference type="SAM" id="MobiDB-lite"/>
    </source>
</evidence>
<protein>
    <recommendedName>
        <fullName evidence="4">Oxidoreductase</fullName>
    </recommendedName>
</protein>
<proteinExistence type="predicted"/>
<name>A0A3S3UK11_9ACTN</name>
<dbReference type="RefSeq" id="WP_127826215.1">
    <property type="nucleotide sequence ID" value="NZ_RZYA01000001.1"/>
</dbReference>
<reference evidence="2 3" key="1">
    <citation type="submission" date="2019-01" db="EMBL/GenBank/DDBJ databases">
        <title>Genome sequences of Streptomyces and Rhizobium isolates collected from root and soil.</title>
        <authorList>
            <person name="Chhettri S."/>
            <person name="Sevigny J.L."/>
            <person name="Sen A."/>
            <person name="Ennis N."/>
            <person name="Tisa L."/>
        </authorList>
    </citation>
    <scope>NUCLEOTIDE SEQUENCE [LARGE SCALE GENOMIC DNA]</scope>
    <source>
        <strain evidence="2 3">San01</strain>
    </source>
</reference>
<gene>
    <name evidence="2" type="ORF">EOT10_01750</name>
</gene>
<accession>A0A3S3UK11</accession>
<evidence type="ECO:0000313" key="2">
    <source>
        <dbReference type="EMBL" id="RVU28629.1"/>
    </source>
</evidence>
<feature type="region of interest" description="Disordered" evidence="1">
    <location>
        <begin position="112"/>
        <end position="132"/>
    </location>
</feature>
<sequence length="490" mass="51674">MARLRGSRRPRWRPVAGDTVDAARLREEITGHEAAAGGVLRFEGLRVRGPLDLSRCRVDAGLELVDCVFEEPVRCAELTVASLDLTGSILPALHAARLAVDGDLRLSGARLGGGTPVPRPLAGPPAAGDGPRVPRRLPEDATSAALELADAAIDGNLFAEQLTVADAAPWSVLAPRLNVSGSVHARGLTASGALYLRDARITHALNLNGADVGGLDGTGLACGRGLYADWGFRSAGQVLLRAAVIDGVVTFHDSVIGAPAGALLLSRLRVPRLRLDLREAPAGDVVLQDAAVDVLVDSAATWPAPGRLNLQGFTYKRLETAGPATGADVRARVDWLTRDPNAGAGSFEQLATSYEGAGDERSARTVRHARERHVRRLDRLSGRAWGLLQDLLFGYGYAPRRALVWLLCLAAAGSLWFANHEPRAVGGSGQRAWDPVLYSVDLLIPVASLGYRGSWDPQGVGKAVAVFLVVSGWTLATAVLAGARRVIGRG</sequence>
<keyword evidence="3" id="KW-1185">Reference proteome</keyword>
<comment type="caution">
    <text evidence="2">The sequence shown here is derived from an EMBL/GenBank/DDBJ whole genome shotgun (WGS) entry which is preliminary data.</text>
</comment>
<dbReference type="OrthoDB" id="5194370at2"/>
<dbReference type="AlphaFoldDB" id="A0A3S3UK11"/>
<organism evidence="2 3">
    <name type="scientific">Streptomyces antnestii</name>
    <dbReference type="NCBI Taxonomy" id="2494256"/>
    <lineage>
        <taxon>Bacteria</taxon>
        <taxon>Bacillati</taxon>
        <taxon>Actinomycetota</taxon>
        <taxon>Actinomycetes</taxon>
        <taxon>Kitasatosporales</taxon>
        <taxon>Streptomycetaceae</taxon>
        <taxon>Streptomyces</taxon>
    </lineage>
</organism>
<dbReference type="EMBL" id="RZYA01000001">
    <property type="protein sequence ID" value="RVU28629.1"/>
    <property type="molecule type" value="Genomic_DNA"/>
</dbReference>
<evidence type="ECO:0000313" key="3">
    <source>
        <dbReference type="Proteomes" id="UP000283128"/>
    </source>
</evidence>
<evidence type="ECO:0008006" key="4">
    <source>
        <dbReference type="Google" id="ProtNLM"/>
    </source>
</evidence>
<dbReference type="Proteomes" id="UP000283128">
    <property type="component" value="Unassembled WGS sequence"/>
</dbReference>